<dbReference type="EMBL" id="BLXT01000945">
    <property type="protein sequence ID" value="GFN81529.1"/>
    <property type="molecule type" value="Genomic_DNA"/>
</dbReference>
<sequence length="201" mass="23277">MCYINQQSCAEAQCPSGNRCQEDLGWPCSECMQNSSTRWTGQPDNNKGISGFQTLRQARAPEARLKPATEGSKMKGVSTSEVARRFHVQRRIIQNLWQHFQRGVTTDLPRSGRPRITCGEDRLMQLQHLRNRFPTAQSTAENFQGPGNISLDTVHRCLHEVGLHPSRRTKKPLLTQVHRRDRLKWDMRQRRWTMGNLFVIR</sequence>
<dbReference type="InterPro" id="IPR002492">
    <property type="entry name" value="Transposase_Tc1-like"/>
</dbReference>
<dbReference type="Pfam" id="PF01498">
    <property type="entry name" value="HTH_Tnp_Tc3_2"/>
    <property type="match status" value="1"/>
</dbReference>
<accession>A0AAV3YEP5</accession>
<evidence type="ECO:0000313" key="3">
    <source>
        <dbReference type="Proteomes" id="UP000735302"/>
    </source>
</evidence>
<proteinExistence type="predicted"/>
<evidence type="ECO:0000259" key="1">
    <source>
        <dbReference type="Pfam" id="PF01498"/>
    </source>
</evidence>
<keyword evidence="3" id="KW-1185">Reference proteome</keyword>
<reference evidence="2 3" key="1">
    <citation type="journal article" date="2021" name="Elife">
        <title>Chloroplast acquisition without the gene transfer in kleptoplastic sea slugs, Plakobranchus ocellatus.</title>
        <authorList>
            <person name="Maeda T."/>
            <person name="Takahashi S."/>
            <person name="Yoshida T."/>
            <person name="Shimamura S."/>
            <person name="Takaki Y."/>
            <person name="Nagai Y."/>
            <person name="Toyoda A."/>
            <person name="Suzuki Y."/>
            <person name="Arimoto A."/>
            <person name="Ishii H."/>
            <person name="Satoh N."/>
            <person name="Nishiyama T."/>
            <person name="Hasebe M."/>
            <person name="Maruyama T."/>
            <person name="Minagawa J."/>
            <person name="Obokata J."/>
            <person name="Shigenobu S."/>
        </authorList>
    </citation>
    <scope>NUCLEOTIDE SEQUENCE [LARGE SCALE GENOMIC DNA]</scope>
</reference>
<dbReference type="GO" id="GO:0015074">
    <property type="term" value="P:DNA integration"/>
    <property type="evidence" value="ECO:0007669"/>
    <property type="project" value="InterPro"/>
</dbReference>
<comment type="caution">
    <text evidence="2">The sequence shown here is derived from an EMBL/GenBank/DDBJ whole genome shotgun (WGS) entry which is preliminary data.</text>
</comment>
<organism evidence="2 3">
    <name type="scientific">Plakobranchus ocellatus</name>
    <dbReference type="NCBI Taxonomy" id="259542"/>
    <lineage>
        <taxon>Eukaryota</taxon>
        <taxon>Metazoa</taxon>
        <taxon>Spiralia</taxon>
        <taxon>Lophotrochozoa</taxon>
        <taxon>Mollusca</taxon>
        <taxon>Gastropoda</taxon>
        <taxon>Heterobranchia</taxon>
        <taxon>Euthyneura</taxon>
        <taxon>Panpulmonata</taxon>
        <taxon>Sacoglossa</taxon>
        <taxon>Placobranchoidea</taxon>
        <taxon>Plakobranchidae</taxon>
        <taxon>Plakobranchus</taxon>
    </lineage>
</organism>
<dbReference type="AlphaFoldDB" id="A0AAV3YEP5"/>
<dbReference type="SUPFAM" id="SSF46689">
    <property type="entry name" value="Homeodomain-like"/>
    <property type="match status" value="1"/>
</dbReference>
<dbReference type="GO" id="GO:0003677">
    <property type="term" value="F:DNA binding"/>
    <property type="evidence" value="ECO:0007669"/>
    <property type="project" value="InterPro"/>
</dbReference>
<protein>
    <submittedName>
        <fullName evidence="2">Transposable element tcb2 transposase</fullName>
    </submittedName>
</protein>
<evidence type="ECO:0000313" key="2">
    <source>
        <dbReference type="EMBL" id="GFN81529.1"/>
    </source>
</evidence>
<name>A0AAV3YEP5_9GAST</name>
<dbReference type="Proteomes" id="UP000735302">
    <property type="component" value="Unassembled WGS sequence"/>
</dbReference>
<dbReference type="InterPro" id="IPR009057">
    <property type="entry name" value="Homeodomain-like_sf"/>
</dbReference>
<dbReference type="GO" id="GO:0006313">
    <property type="term" value="P:DNA transposition"/>
    <property type="evidence" value="ECO:0007669"/>
    <property type="project" value="InterPro"/>
</dbReference>
<gene>
    <name evidence="2" type="ORF">PoB_000803500</name>
</gene>
<feature type="domain" description="Transposase Tc1-like" evidence="1">
    <location>
        <begin position="130"/>
        <end position="185"/>
    </location>
</feature>